<feature type="transmembrane region" description="Helical" evidence="6">
    <location>
        <begin position="422"/>
        <end position="443"/>
    </location>
</feature>
<dbReference type="eggNOG" id="COG0577">
    <property type="taxonomic scope" value="Bacteria"/>
</dbReference>
<feature type="transmembrane region" description="Helical" evidence="6">
    <location>
        <begin position="328"/>
        <end position="355"/>
    </location>
</feature>
<keyword evidence="10" id="KW-1185">Reference proteome</keyword>
<protein>
    <submittedName>
        <fullName evidence="9">Putative ABC transporter permease</fullName>
    </submittedName>
</protein>
<evidence type="ECO:0000313" key="10">
    <source>
        <dbReference type="Proteomes" id="UP000011135"/>
    </source>
</evidence>
<dbReference type="RefSeq" id="WP_009581314.1">
    <property type="nucleotide sequence ID" value="NZ_AMZN01000055.1"/>
</dbReference>
<dbReference type="AlphaFoldDB" id="L8JS83"/>
<feature type="transmembrane region" description="Helical" evidence="6">
    <location>
        <begin position="664"/>
        <end position="687"/>
    </location>
</feature>
<proteinExistence type="predicted"/>
<evidence type="ECO:0000256" key="4">
    <source>
        <dbReference type="ARBA" id="ARBA00022989"/>
    </source>
</evidence>
<dbReference type="Pfam" id="PF12704">
    <property type="entry name" value="MacB_PCD"/>
    <property type="match status" value="1"/>
</dbReference>
<evidence type="ECO:0000256" key="2">
    <source>
        <dbReference type="ARBA" id="ARBA00022475"/>
    </source>
</evidence>
<evidence type="ECO:0000256" key="1">
    <source>
        <dbReference type="ARBA" id="ARBA00004651"/>
    </source>
</evidence>
<feature type="domain" description="ABC3 transporter permease C-terminal" evidence="7">
    <location>
        <begin position="287"/>
        <end position="394"/>
    </location>
</feature>
<dbReference type="InterPro" id="IPR025857">
    <property type="entry name" value="MacB_PCD"/>
</dbReference>
<dbReference type="InterPro" id="IPR050250">
    <property type="entry name" value="Macrolide_Exporter_MacB"/>
</dbReference>
<feature type="domain" description="MacB-like periplasmic core" evidence="8">
    <location>
        <begin position="20"/>
        <end position="240"/>
    </location>
</feature>
<dbReference type="PANTHER" id="PTHR30572">
    <property type="entry name" value="MEMBRANE COMPONENT OF TRANSPORTER-RELATED"/>
    <property type="match status" value="1"/>
</dbReference>
<dbReference type="EMBL" id="AMZN01000055">
    <property type="protein sequence ID" value="ELR70222.1"/>
    <property type="molecule type" value="Genomic_DNA"/>
</dbReference>
<evidence type="ECO:0000256" key="5">
    <source>
        <dbReference type="ARBA" id="ARBA00023136"/>
    </source>
</evidence>
<sequence length="787" mass="88852">MLKNYFLVTFRNLYKNSAYSIINIAGLAIGITCSILILLWVDHETSYDKFLPKNDRLYQVWVNAAFDGKINSWRSVPLPTYEAMKTSDANIVNSVVTGWGSTHLLRYEDTRMNKQGYFASKEFLEMFQYPLTRGSAETVLDDPYSIVLTESAAKALFGDEDPIDKMVRVDDQYDLKVTGILKDIPTNSSFQFEYLIPWEFRALIQEWVVRNQDNWGNYSFQIFIELNDKKNEKAVSETIRHMLTEKGQDDIEREFFLHPLLDWRLKSNFENGVQSGGMSDYVRLFTVIAIFILFIACINFMNLATARSERRAKEVGIRKSVGSNRWELIMQFLGESVFITFISFVIAILIAYLVLPAYNQLVEKQLYIDFASGKFWLAALSFILFTGIIAGSYPAFYLSGFQPARVLKGQLKVGKSASTPRKVLVTLQFGVAILLIIGTLVIYKQIQLVQNRELGYSKENLITVLLNDELSKNYSTLKTELEASGDVESVTKSNSAITSINSNNFLGWPGKPEDLRVIFTTIVADYDYSKTMGIKILEGRDFSKDFGSDTSAIIINKAALELMGLEDPIGTQLDLWGDKRPLIGVVDDVLMGSLYDPVKPMFIILDDWGGTITLRLKKTNDLNASLAQVQSIFEKHDPAHPFEYTFVDDDFKKKFTTINLTSNLASIFATLAIIITGLGLFGLASFTAEQKTKEIGIRKVLGASIQSLVALISGEFSRLVIISFVISAPLAWWLLNQYLERYPIRTGIAWWIFPLTGLIALTFALLIVAYQAWNAARANPVKALRSE</sequence>
<dbReference type="InterPro" id="IPR003838">
    <property type="entry name" value="ABC3_permease_C"/>
</dbReference>
<feature type="transmembrane region" description="Helical" evidence="6">
    <location>
        <begin position="747"/>
        <end position="770"/>
    </location>
</feature>
<accession>L8JS83</accession>
<evidence type="ECO:0000256" key="6">
    <source>
        <dbReference type="SAM" id="Phobius"/>
    </source>
</evidence>
<dbReference type="Pfam" id="PF02687">
    <property type="entry name" value="FtsX"/>
    <property type="match status" value="2"/>
</dbReference>
<evidence type="ECO:0000313" key="9">
    <source>
        <dbReference type="EMBL" id="ELR70222.1"/>
    </source>
</evidence>
<dbReference type="GO" id="GO:0005886">
    <property type="term" value="C:plasma membrane"/>
    <property type="evidence" value="ECO:0007669"/>
    <property type="project" value="UniProtKB-SubCell"/>
</dbReference>
<evidence type="ECO:0000259" key="7">
    <source>
        <dbReference type="Pfam" id="PF02687"/>
    </source>
</evidence>
<evidence type="ECO:0000256" key="3">
    <source>
        <dbReference type="ARBA" id="ARBA00022692"/>
    </source>
</evidence>
<feature type="transmembrane region" description="Helical" evidence="6">
    <location>
        <begin position="281"/>
        <end position="303"/>
    </location>
</feature>
<gene>
    <name evidence="9" type="ORF">C900_03907</name>
</gene>
<dbReference type="STRING" id="1237149.C900_03907"/>
<dbReference type="Proteomes" id="UP000011135">
    <property type="component" value="Unassembled WGS sequence"/>
</dbReference>
<feature type="transmembrane region" description="Helical" evidence="6">
    <location>
        <begin position="708"/>
        <end position="735"/>
    </location>
</feature>
<evidence type="ECO:0000259" key="8">
    <source>
        <dbReference type="Pfam" id="PF12704"/>
    </source>
</evidence>
<feature type="domain" description="ABC3 transporter permease C-terminal" evidence="7">
    <location>
        <begin position="667"/>
        <end position="780"/>
    </location>
</feature>
<keyword evidence="2" id="KW-1003">Cell membrane</keyword>
<dbReference type="PANTHER" id="PTHR30572:SF18">
    <property type="entry name" value="ABC-TYPE MACROLIDE FAMILY EXPORT SYSTEM PERMEASE COMPONENT 2"/>
    <property type="match status" value="1"/>
</dbReference>
<reference evidence="9 10" key="1">
    <citation type="submission" date="2012-12" db="EMBL/GenBank/DDBJ databases">
        <title>Genome assembly of Fulvivirga imtechensis AK7.</title>
        <authorList>
            <person name="Nupur N."/>
            <person name="Khatri I."/>
            <person name="Kumar R."/>
            <person name="Subramanian S."/>
            <person name="Pinnaka A."/>
        </authorList>
    </citation>
    <scope>NUCLEOTIDE SEQUENCE [LARGE SCALE GENOMIC DNA]</scope>
    <source>
        <strain evidence="9 10">AK7</strain>
    </source>
</reference>
<keyword evidence="3 6" id="KW-0812">Transmembrane</keyword>
<feature type="transmembrane region" description="Helical" evidence="6">
    <location>
        <begin position="21"/>
        <end position="41"/>
    </location>
</feature>
<keyword evidence="5 6" id="KW-0472">Membrane</keyword>
<keyword evidence="4 6" id="KW-1133">Transmembrane helix</keyword>
<dbReference type="GO" id="GO:0022857">
    <property type="term" value="F:transmembrane transporter activity"/>
    <property type="evidence" value="ECO:0007669"/>
    <property type="project" value="TreeGrafter"/>
</dbReference>
<dbReference type="PATRIC" id="fig|1237149.3.peg.3669"/>
<organism evidence="9 10">
    <name type="scientific">Fulvivirga imtechensis AK7</name>
    <dbReference type="NCBI Taxonomy" id="1237149"/>
    <lineage>
        <taxon>Bacteria</taxon>
        <taxon>Pseudomonadati</taxon>
        <taxon>Bacteroidota</taxon>
        <taxon>Cytophagia</taxon>
        <taxon>Cytophagales</taxon>
        <taxon>Fulvivirgaceae</taxon>
        <taxon>Fulvivirga</taxon>
    </lineage>
</organism>
<dbReference type="OrthoDB" id="5933722at2"/>
<feature type="transmembrane region" description="Helical" evidence="6">
    <location>
        <begin position="375"/>
        <end position="401"/>
    </location>
</feature>
<comment type="caution">
    <text evidence="9">The sequence shown here is derived from an EMBL/GenBank/DDBJ whole genome shotgun (WGS) entry which is preliminary data.</text>
</comment>
<comment type="subcellular location">
    <subcellularLocation>
        <location evidence="1">Cell membrane</location>
        <topology evidence="1">Multi-pass membrane protein</topology>
    </subcellularLocation>
</comment>
<name>L8JS83_9BACT</name>